<dbReference type="InterPro" id="IPR029063">
    <property type="entry name" value="SAM-dependent_MTases_sf"/>
</dbReference>
<dbReference type="SUPFAM" id="SSF53335">
    <property type="entry name" value="S-adenosyl-L-methionine-dependent methyltransferases"/>
    <property type="match status" value="1"/>
</dbReference>
<protein>
    <recommendedName>
        <fullName evidence="4">Methyltransferase-like protein 13</fullName>
    </recommendedName>
</protein>
<evidence type="ECO:0008006" key="4">
    <source>
        <dbReference type="Google" id="ProtNLM"/>
    </source>
</evidence>
<evidence type="ECO:0000256" key="1">
    <source>
        <dbReference type="SAM" id="Phobius"/>
    </source>
</evidence>
<feature type="transmembrane region" description="Helical" evidence="1">
    <location>
        <begin position="6"/>
        <end position="23"/>
    </location>
</feature>
<organism evidence="2 3">
    <name type="scientific">Necator americanus</name>
    <name type="common">Human hookworm</name>
    <dbReference type="NCBI Taxonomy" id="51031"/>
    <lineage>
        <taxon>Eukaryota</taxon>
        <taxon>Metazoa</taxon>
        <taxon>Ecdysozoa</taxon>
        <taxon>Nematoda</taxon>
        <taxon>Chromadorea</taxon>
        <taxon>Rhabditida</taxon>
        <taxon>Rhabditina</taxon>
        <taxon>Rhabditomorpha</taxon>
        <taxon>Strongyloidea</taxon>
        <taxon>Ancylostomatidae</taxon>
        <taxon>Bunostominae</taxon>
        <taxon>Necator</taxon>
    </lineage>
</organism>
<reference evidence="2 3" key="1">
    <citation type="submission" date="2023-08" db="EMBL/GenBank/DDBJ databases">
        <title>A Necator americanus chromosomal reference genome.</title>
        <authorList>
            <person name="Ilik V."/>
            <person name="Petrzelkova K.J."/>
            <person name="Pardy F."/>
            <person name="Fuh T."/>
            <person name="Niatou-Singa F.S."/>
            <person name="Gouil Q."/>
            <person name="Baker L."/>
            <person name="Ritchie M.E."/>
            <person name="Jex A.R."/>
            <person name="Gazzola D."/>
            <person name="Li H."/>
            <person name="Toshio Fujiwara R."/>
            <person name="Zhan B."/>
            <person name="Aroian R.V."/>
            <person name="Pafco B."/>
            <person name="Schwarz E.M."/>
        </authorList>
    </citation>
    <scope>NUCLEOTIDE SEQUENCE [LARGE SCALE GENOMIC DNA]</scope>
    <source>
        <strain evidence="2 3">Aroian</strain>
        <tissue evidence="2">Whole animal</tissue>
    </source>
</reference>
<evidence type="ECO:0000313" key="3">
    <source>
        <dbReference type="Proteomes" id="UP001303046"/>
    </source>
</evidence>
<name>A0ABR1E4C4_NECAM</name>
<gene>
    <name evidence="2" type="primary">Necator_chrV.g20071</name>
    <name evidence="2" type="ORF">RB195_015279</name>
</gene>
<sequence>MTPTFTIVASLSYILVAVLLHFLNHVSYPKNHNEEKAEDTFGARDLLAQLPPRQVDEMCSETTKYCFLISEYVQNVSGRVLVFRELQLKQDGPQLRLSYARVLVPKQLSYPMLLNTRSWKIDKTTVLLTYARTMIAGVFFSDAVKYDSPKIHNVLIIGLGGGVINNYLSSMPNQKLNITVVDIDPVMKRVAEKWYGFQESNLHRIVIDDGIEYSRKASEKGEKFDAILLDLCTNERRPLLCPIEEFLTETALESLASILSDTGAVIVNIIKGNEYKDAKNEPKKSRHKLPIRHLGMLHLANNRQRFFSLVRKTHRDPRILLVKILLDISVQKRFQNHFAACSMLYNGNEEMLFCFNKIEPHENRTDSLSKMEAVIDKKLGFHITDGEKYLGSDIE</sequence>
<comment type="caution">
    <text evidence="2">The sequence shown here is derived from an EMBL/GenBank/DDBJ whole genome shotgun (WGS) entry which is preliminary data.</text>
</comment>
<dbReference type="Proteomes" id="UP001303046">
    <property type="component" value="Unassembled WGS sequence"/>
</dbReference>
<keyword evidence="1" id="KW-0472">Membrane</keyword>
<keyword evidence="3" id="KW-1185">Reference proteome</keyword>
<proteinExistence type="predicted"/>
<dbReference type="EMBL" id="JAVFWL010000005">
    <property type="protein sequence ID" value="KAK6757358.1"/>
    <property type="molecule type" value="Genomic_DNA"/>
</dbReference>
<keyword evidence="1" id="KW-1133">Transmembrane helix</keyword>
<dbReference type="Gene3D" id="3.40.50.150">
    <property type="entry name" value="Vaccinia Virus protein VP39"/>
    <property type="match status" value="1"/>
</dbReference>
<evidence type="ECO:0000313" key="2">
    <source>
        <dbReference type="EMBL" id="KAK6757358.1"/>
    </source>
</evidence>
<accession>A0ABR1E4C4</accession>
<keyword evidence="1" id="KW-0812">Transmembrane</keyword>